<reference evidence="2" key="1">
    <citation type="journal article" date="2014" name="Nat. Commun.">
        <title>The emerging biofuel crop Camelina sativa retains a highly undifferentiated hexaploid genome structure.</title>
        <authorList>
            <person name="Kagale S."/>
            <person name="Koh C."/>
            <person name="Nixon J."/>
            <person name="Bollina V."/>
            <person name="Clarke W.E."/>
            <person name="Tuteja R."/>
            <person name="Spillane C."/>
            <person name="Robinson S.J."/>
            <person name="Links M.G."/>
            <person name="Clarke C."/>
            <person name="Higgins E.E."/>
            <person name="Huebert T."/>
            <person name="Sharpe A.G."/>
            <person name="Parkin I.A."/>
        </authorList>
    </citation>
    <scope>NUCLEOTIDE SEQUENCE [LARGE SCALE GENOMIC DNA]</scope>
    <source>
        <strain evidence="2">cv. DH55</strain>
    </source>
</reference>
<reference evidence="3" key="2">
    <citation type="submission" date="2025-08" db="UniProtKB">
        <authorList>
            <consortium name="RefSeq"/>
        </authorList>
    </citation>
    <scope>IDENTIFICATION</scope>
</reference>
<keyword evidence="2" id="KW-1185">Reference proteome</keyword>
<dbReference type="GeneID" id="104710976"/>
<proteinExistence type="predicted"/>
<evidence type="ECO:0000313" key="3">
    <source>
        <dbReference type="RefSeq" id="XP_019086000.1"/>
    </source>
</evidence>
<sequence length="474" mass="56112">MEETRAETKVNEAMDREKSLVLRLDRLQDKLEKQHAEREMYFAAMLKMLRLHIGEGDSEELVNIEVDVEKDSFSDSVIASQFPEVQVTPQQELLHDTVSIVNIDSELETKSIEHMPLVAISEEELIPPFQVSISTLEPSLQFHNASTVVCEDSQSVVGYADLFNHQETILQASFAKTRDVLLQKSTSVTNNEIARQLFGKKSQAKERLKVKKKRKGLKSWRFKYKQGSERLWRLHNRVFSFLSLCDNMIDWLGKTRRRKLFGGLDIRKFLEYEFYEAPMRMDIQDSAVGIKSVCQFPCFYNCMWRASLVMQQIMRNKKFRLCKRWWFKYKSVEEGMKRLQIQLRYKHMLEFEEWFRRWGIQENWRKHKPLQLFIISHMKILNGDWWYDIVQLGNPATSTVLFILNDQRLGVSSLVDVDLEIVSDGDQIHIDYKVISCKNHAVWITHFSGQEYKLILYRDNLIMHLWKQRKLPKS</sequence>
<keyword evidence="1" id="KW-0175">Coiled coil</keyword>
<evidence type="ECO:0000313" key="2">
    <source>
        <dbReference type="Proteomes" id="UP000694864"/>
    </source>
</evidence>
<protein>
    <submittedName>
        <fullName evidence="3">Uncharacterized protein LOC104710976</fullName>
    </submittedName>
</protein>
<dbReference type="Proteomes" id="UP000694864">
    <property type="component" value="Chromosome 9"/>
</dbReference>
<dbReference type="RefSeq" id="XP_019086000.1">
    <property type="nucleotide sequence ID" value="XM_019230455.1"/>
</dbReference>
<organism evidence="2 3">
    <name type="scientific">Camelina sativa</name>
    <name type="common">False flax</name>
    <name type="synonym">Myagrum sativum</name>
    <dbReference type="NCBI Taxonomy" id="90675"/>
    <lineage>
        <taxon>Eukaryota</taxon>
        <taxon>Viridiplantae</taxon>
        <taxon>Streptophyta</taxon>
        <taxon>Embryophyta</taxon>
        <taxon>Tracheophyta</taxon>
        <taxon>Spermatophyta</taxon>
        <taxon>Magnoliopsida</taxon>
        <taxon>eudicotyledons</taxon>
        <taxon>Gunneridae</taxon>
        <taxon>Pentapetalae</taxon>
        <taxon>rosids</taxon>
        <taxon>malvids</taxon>
        <taxon>Brassicales</taxon>
        <taxon>Brassicaceae</taxon>
        <taxon>Camelineae</taxon>
        <taxon>Camelina</taxon>
    </lineage>
</organism>
<gene>
    <name evidence="3" type="primary">LOC104710976</name>
</gene>
<name>A0ABM1QGW2_CAMSA</name>
<feature type="coiled-coil region" evidence="1">
    <location>
        <begin position="10"/>
        <end position="37"/>
    </location>
</feature>
<accession>A0ABM1QGW2</accession>
<evidence type="ECO:0000256" key="1">
    <source>
        <dbReference type="SAM" id="Coils"/>
    </source>
</evidence>